<dbReference type="SUPFAM" id="SSF50475">
    <property type="entry name" value="FMN-binding split barrel"/>
    <property type="match status" value="1"/>
</dbReference>
<proteinExistence type="predicted"/>
<dbReference type="RefSeq" id="WP_045547074.1">
    <property type="nucleotide sequence ID" value="NZ_JZDQ02000047.1"/>
</dbReference>
<protein>
    <recommendedName>
        <fullName evidence="2">Flavin reductase like domain-containing protein</fullName>
    </recommendedName>
</protein>
<dbReference type="Proteomes" id="UP000033772">
    <property type="component" value="Unassembled WGS sequence"/>
</dbReference>
<dbReference type="GO" id="GO:0006208">
    <property type="term" value="P:pyrimidine nucleobase catabolic process"/>
    <property type="evidence" value="ECO:0007669"/>
    <property type="project" value="TreeGrafter"/>
</dbReference>
<keyword evidence="4" id="KW-1185">Reference proteome</keyword>
<comment type="caution">
    <text evidence="3">The sequence shown here is derived from an EMBL/GenBank/DDBJ whole genome shotgun (WGS) entry which is preliminary data.</text>
</comment>
<dbReference type="GO" id="GO:0010181">
    <property type="term" value="F:FMN binding"/>
    <property type="evidence" value="ECO:0007669"/>
    <property type="project" value="InterPro"/>
</dbReference>
<dbReference type="GO" id="GO:0042602">
    <property type="term" value="F:riboflavin reductase (NADPH) activity"/>
    <property type="evidence" value="ECO:0007669"/>
    <property type="project" value="TreeGrafter"/>
</dbReference>
<accession>A0A1J4MXG6</accession>
<evidence type="ECO:0000259" key="2">
    <source>
        <dbReference type="SMART" id="SM00903"/>
    </source>
</evidence>
<dbReference type="STRING" id="1844.UG56_024635"/>
<dbReference type="SMART" id="SM00903">
    <property type="entry name" value="Flavin_Reduct"/>
    <property type="match status" value="1"/>
</dbReference>
<name>A0A1J4MXG6_9ACTN</name>
<reference evidence="3" key="1">
    <citation type="submission" date="2016-10" db="EMBL/GenBank/DDBJ databases">
        <title>Draft Genome Sequence of Nocardioides luteus Strain BAFB, an Alkane-Degrading Bacterium Isolated from JP-7 Polluted Soil.</title>
        <authorList>
            <person name="Brown L."/>
            <person name="Ruiz O.N."/>
            <person name="Gunasekera T."/>
        </authorList>
    </citation>
    <scope>NUCLEOTIDE SEQUENCE [LARGE SCALE GENOMIC DNA]</scope>
    <source>
        <strain evidence="3">BAFB</strain>
    </source>
</reference>
<dbReference type="Gene3D" id="2.30.110.10">
    <property type="entry name" value="Electron Transport, Fmn-binding Protein, Chain A"/>
    <property type="match status" value="1"/>
</dbReference>
<dbReference type="PANTHER" id="PTHR30466:SF1">
    <property type="entry name" value="FMN REDUCTASE (NADH) RUTF"/>
    <property type="match status" value="1"/>
</dbReference>
<keyword evidence="1" id="KW-0560">Oxidoreductase</keyword>
<gene>
    <name evidence="3" type="ORF">UG56_024635</name>
</gene>
<dbReference type="OrthoDB" id="9792858at2"/>
<dbReference type="EMBL" id="JZDQ02000047">
    <property type="protein sequence ID" value="OIJ24037.1"/>
    <property type="molecule type" value="Genomic_DNA"/>
</dbReference>
<organism evidence="3 4">
    <name type="scientific">Nocardioides luteus</name>
    <dbReference type="NCBI Taxonomy" id="1844"/>
    <lineage>
        <taxon>Bacteria</taxon>
        <taxon>Bacillati</taxon>
        <taxon>Actinomycetota</taxon>
        <taxon>Actinomycetes</taxon>
        <taxon>Propionibacteriales</taxon>
        <taxon>Nocardioidaceae</taxon>
        <taxon>Nocardioides</taxon>
    </lineage>
</organism>
<dbReference type="InterPro" id="IPR012349">
    <property type="entry name" value="Split_barrel_FMN-bd"/>
</dbReference>
<dbReference type="InterPro" id="IPR050268">
    <property type="entry name" value="NADH-dep_flavin_reductase"/>
</dbReference>
<dbReference type="PANTHER" id="PTHR30466">
    <property type="entry name" value="FLAVIN REDUCTASE"/>
    <property type="match status" value="1"/>
</dbReference>
<dbReference type="Pfam" id="PF01613">
    <property type="entry name" value="Flavin_Reduct"/>
    <property type="match status" value="1"/>
</dbReference>
<sequence>MSDTLTDQFKAGFRRYPTGVAIVAASTETGPVGATVSSVASVSANPPMLSFSVSRSGRSGPALTGSDRLAVHVLTESQADVAAAFADRTAPRFTVAQGWTLPQGEPPILDDAAASFYGHVVRVIPAGEAWLVLLEIDAVDLDETAEPLLHHDRHYWSLGPSASTVPLDRILPEKAS</sequence>
<feature type="domain" description="Flavin reductase like" evidence="2">
    <location>
        <begin position="13"/>
        <end position="157"/>
    </location>
</feature>
<dbReference type="InterPro" id="IPR002563">
    <property type="entry name" value="Flavin_Rdtase-like_dom"/>
</dbReference>
<evidence type="ECO:0000313" key="4">
    <source>
        <dbReference type="Proteomes" id="UP000033772"/>
    </source>
</evidence>
<dbReference type="AlphaFoldDB" id="A0A1J4MXG6"/>
<evidence type="ECO:0000313" key="3">
    <source>
        <dbReference type="EMBL" id="OIJ24037.1"/>
    </source>
</evidence>
<evidence type="ECO:0000256" key="1">
    <source>
        <dbReference type="ARBA" id="ARBA00023002"/>
    </source>
</evidence>